<organism evidence="1 2">
    <name type="scientific">Erysipelothrix piscisicarius</name>
    <dbReference type="NCBI Taxonomy" id="2485784"/>
    <lineage>
        <taxon>Bacteria</taxon>
        <taxon>Bacillati</taxon>
        <taxon>Bacillota</taxon>
        <taxon>Erysipelotrichia</taxon>
        <taxon>Erysipelotrichales</taxon>
        <taxon>Erysipelotrichaceae</taxon>
        <taxon>Erysipelothrix</taxon>
    </lineage>
</organism>
<dbReference type="InterPro" id="IPR002110">
    <property type="entry name" value="Ankyrin_rpt"/>
</dbReference>
<dbReference type="SUPFAM" id="SSF48403">
    <property type="entry name" value="Ankyrin repeat"/>
    <property type="match status" value="1"/>
</dbReference>
<accession>A0A3Q8S347</accession>
<dbReference type="EMBL" id="CP034234">
    <property type="protein sequence ID" value="AZK44600.1"/>
    <property type="molecule type" value="Genomic_DNA"/>
</dbReference>
<dbReference type="RefSeq" id="WP_125164759.1">
    <property type="nucleotide sequence ID" value="NZ_CP034234.1"/>
</dbReference>
<dbReference type="Proteomes" id="UP000278804">
    <property type="component" value="Chromosome"/>
</dbReference>
<dbReference type="InterPro" id="IPR036770">
    <property type="entry name" value="Ankyrin_rpt-contain_sf"/>
</dbReference>
<dbReference type="AlphaFoldDB" id="A0A3Q8S347"/>
<keyword evidence="2" id="KW-1185">Reference proteome</keyword>
<evidence type="ECO:0000313" key="1">
    <source>
        <dbReference type="EMBL" id="AZK44600.1"/>
    </source>
</evidence>
<evidence type="ECO:0000313" key="2">
    <source>
        <dbReference type="Proteomes" id="UP000278804"/>
    </source>
</evidence>
<dbReference type="Gene3D" id="1.25.40.20">
    <property type="entry name" value="Ankyrin repeat-containing domain"/>
    <property type="match status" value="1"/>
</dbReference>
<protein>
    <submittedName>
        <fullName evidence="1">Ankyrin repeat domain-containing protein</fullName>
    </submittedName>
</protein>
<gene>
    <name evidence="1" type="ORF">EEI45_07545</name>
</gene>
<dbReference type="KEGG" id="eri:EEI45_07545"/>
<sequence length="205" mass="23324">MINAERIDILNELIEAIHHNDIDSVQTILINDPHVVSHPSGDRLQSPLQEAIQNSRLEIAQLIIETKDNVNFMVQGELEHWQQPILHVAISEALNHSRYPRPQRDGPKNDGVLFDKHLACLKLLLDEGADIHGQDSFGNTPLMRAVLDVINIDLGIVDYEFEEDIRRVFGLLIDKGSDIRGATNTRKSIFELYRNHKVMNYIPKG</sequence>
<dbReference type="Pfam" id="PF13637">
    <property type="entry name" value="Ank_4"/>
    <property type="match status" value="1"/>
</dbReference>
<name>A0A3Q8S347_9FIRM</name>
<dbReference type="SMART" id="SM00248">
    <property type="entry name" value="ANK"/>
    <property type="match status" value="3"/>
</dbReference>
<proteinExistence type="predicted"/>
<reference evidence="1 2" key="1">
    <citation type="journal article" date="2020" name="Int. J. Syst. Evol. Microbiol.">
        <title>Description of Erysipelothrix piscisicarius sp. nov., an emergent fish pathogen, and assessment of virulence using a tiger barb (Puntigrus tetrazona) infection model.</title>
        <authorList>
            <person name="Pomaranski E.K."/>
            <person name="Griffin M.J."/>
            <person name="Camus A.C."/>
            <person name="Armwood A.R."/>
            <person name="Shelley J."/>
            <person name="Waldbieser G.C."/>
            <person name="LaFrentz B.R."/>
            <person name="Garcia J.C."/>
            <person name="Yanong R."/>
            <person name="Soto E."/>
        </authorList>
    </citation>
    <scope>NUCLEOTIDE SEQUENCE [LARGE SCALE GENOMIC DNA]</scope>
    <source>
        <strain evidence="1 2">15TAL0474</strain>
    </source>
</reference>